<feature type="active site" description="Glycyl thioester intermediate" evidence="2">
    <location>
        <position position="1791"/>
    </location>
</feature>
<feature type="region of interest" description="Disordered" evidence="3">
    <location>
        <begin position="1685"/>
        <end position="1724"/>
    </location>
</feature>
<evidence type="ECO:0000256" key="1">
    <source>
        <dbReference type="ARBA" id="ARBA00022786"/>
    </source>
</evidence>
<keyword evidence="6" id="KW-1185">Reference proteome</keyword>
<gene>
    <name evidence="5" type="ORF">H696_02456</name>
</gene>
<feature type="compositionally biased region" description="Acidic residues" evidence="3">
    <location>
        <begin position="1618"/>
        <end position="1634"/>
    </location>
</feature>
<feature type="compositionally biased region" description="Low complexity" evidence="3">
    <location>
        <begin position="1065"/>
        <end position="1082"/>
    </location>
</feature>
<feature type="region of interest" description="Disordered" evidence="3">
    <location>
        <begin position="1514"/>
        <end position="1640"/>
    </location>
</feature>
<feature type="compositionally biased region" description="Acidic residues" evidence="3">
    <location>
        <begin position="1026"/>
        <end position="1037"/>
    </location>
</feature>
<feature type="compositionally biased region" description="Low complexity" evidence="3">
    <location>
        <begin position="1555"/>
        <end position="1566"/>
    </location>
</feature>
<dbReference type="RefSeq" id="XP_009494635.1">
    <property type="nucleotide sequence ID" value="XM_009496360.1"/>
</dbReference>
<evidence type="ECO:0000259" key="4">
    <source>
        <dbReference type="PROSITE" id="PS50237"/>
    </source>
</evidence>
<feature type="domain" description="HECT" evidence="4">
    <location>
        <begin position="1086"/>
        <end position="1129"/>
    </location>
</feature>
<proteinExistence type="predicted"/>
<dbReference type="GeneID" id="20527181"/>
<dbReference type="SUPFAM" id="SSF56204">
    <property type="entry name" value="Hect, E3 ligase catalytic domain"/>
    <property type="match status" value="2"/>
</dbReference>
<feature type="compositionally biased region" description="Low complexity" evidence="3">
    <location>
        <begin position="1038"/>
        <end position="1057"/>
    </location>
</feature>
<evidence type="ECO:0000256" key="2">
    <source>
        <dbReference type="PROSITE-ProRule" id="PRU00104"/>
    </source>
</evidence>
<feature type="domain" description="HECT" evidence="4">
    <location>
        <begin position="1785"/>
        <end position="1823"/>
    </location>
</feature>
<dbReference type="Proteomes" id="UP000030693">
    <property type="component" value="Unassembled WGS sequence"/>
</dbReference>
<reference evidence="5" key="1">
    <citation type="submission" date="2013-04" db="EMBL/GenBank/DDBJ databases">
        <title>The Genome Sequence of Fonticula alba ATCC 38817.</title>
        <authorList>
            <consortium name="The Broad Institute Genomics Platform"/>
            <person name="Russ C."/>
            <person name="Cuomo C."/>
            <person name="Burger G."/>
            <person name="Gray M.W."/>
            <person name="Holland P.W.H."/>
            <person name="King N."/>
            <person name="Lang F.B.F."/>
            <person name="Roger A.J."/>
            <person name="Ruiz-Trillo I."/>
            <person name="Brown M."/>
            <person name="Walker B."/>
            <person name="Young S."/>
            <person name="Zeng Q."/>
            <person name="Gargeya S."/>
            <person name="Fitzgerald M."/>
            <person name="Haas B."/>
            <person name="Abouelleil A."/>
            <person name="Allen A.W."/>
            <person name="Alvarado L."/>
            <person name="Arachchi H.M."/>
            <person name="Berlin A.M."/>
            <person name="Chapman S.B."/>
            <person name="Gainer-Dewar J."/>
            <person name="Goldberg J."/>
            <person name="Griggs A."/>
            <person name="Gujja S."/>
            <person name="Hansen M."/>
            <person name="Howarth C."/>
            <person name="Imamovic A."/>
            <person name="Ireland A."/>
            <person name="Larimer J."/>
            <person name="McCowan C."/>
            <person name="Murphy C."/>
            <person name="Pearson M."/>
            <person name="Poon T.W."/>
            <person name="Priest M."/>
            <person name="Roberts A."/>
            <person name="Saif S."/>
            <person name="Shea T."/>
            <person name="Sisk P."/>
            <person name="Sykes S."/>
            <person name="Wortman J."/>
            <person name="Nusbaum C."/>
            <person name="Birren B."/>
        </authorList>
    </citation>
    <scope>NUCLEOTIDE SEQUENCE [LARGE SCALE GENOMIC DNA]</scope>
    <source>
        <strain evidence="5">ATCC 38817</strain>
    </source>
</reference>
<dbReference type="Gene3D" id="3.90.1750.10">
    <property type="entry name" value="Hect, E3 ligase catalytic domains"/>
    <property type="match status" value="1"/>
</dbReference>
<evidence type="ECO:0000313" key="6">
    <source>
        <dbReference type="Proteomes" id="UP000030693"/>
    </source>
</evidence>
<dbReference type="EMBL" id="KB932203">
    <property type="protein sequence ID" value="KCV71512.1"/>
    <property type="molecule type" value="Genomic_DNA"/>
</dbReference>
<feature type="compositionally biased region" description="Low complexity" evidence="3">
    <location>
        <begin position="1687"/>
        <end position="1700"/>
    </location>
</feature>
<keyword evidence="1 2" id="KW-0833">Ubl conjugation pathway</keyword>
<evidence type="ECO:0000313" key="5">
    <source>
        <dbReference type="EMBL" id="KCV71512.1"/>
    </source>
</evidence>
<feature type="compositionally biased region" description="Acidic residues" evidence="3">
    <location>
        <begin position="984"/>
        <end position="1015"/>
    </location>
</feature>
<dbReference type="PROSITE" id="PS50237">
    <property type="entry name" value="HECT"/>
    <property type="match status" value="2"/>
</dbReference>
<accession>A0A058ZDI4</accession>
<organism evidence="5">
    <name type="scientific">Fonticula alba</name>
    <name type="common">Slime mold</name>
    <dbReference type="NCBI Taxonomy" id="691883"/>
    <lineage>
        <taxon>Eukaryota</taxon>
        <taxon>Rotosphaerida</taxon>
        <taxon>Fonticulaceae</taxon>
        <taxon>Fonticula</taxon>
    </lineage>
</organism>
<comment type="caution">
    <text evidence="2">Lacks conserved residue(s) required for the propagation of feature annotation.</text>
</comment>
<dbReference type="InterPro" id="IPR000569">
    <property type="entry name" value="HECT_dom"/>
</dbReference>
<protein>
    <recommendedName>
        <fullName evidence="4">HECT domain-containing protein</fullName>
    </recommendedName>
</protein>
<sequence length="1823" mass="193626">MADGSTAAHDGSGIPVEGDLFPRKGILVTPNCLCCGETIMQMLGFLDTIEDLTPEQTKRFCQMIIPANPLRAAAVSLDYAASTSPGRHPLTAAFCVALRHRILMGPALANCPPACPTPANCFLARWLTRTADDLSRGYRCTPSNSRPSSVVADNLPNCLEWAATLADWALCYRLFVDAPGLLAELILRADFAQLQAACQTSTGPEDDFLDFSQLAGFPFPPPVLEADRRLVRNTRAAAAPLGAWAWPCGAGGAEPLDYSDAVPAFGLLIAPRVWATLVILLVPLEADRCPRQQVRSATLGPGNHPTSSLESPFAEIHYLRPFRPRPALGPLTGEAARHMQATALRPLQHLLGAILRRESILAEAAFARAVPRALLAAAQLRAWLPRVTRRHDDVPSIGRHGQKDQAFHVANLRDEALVALLLLAFGPEPVAVLAASLPLAAHALLHSMRNALANAQRVVLGPRSVHPQPSVFSSDLGPTLPSLSLLAGRVSIHPEPLPSGSLTAASLVVLFSEALGVLYHSRAGLGLEESQFPFADWTPRSENAPVAKSTIQQFTRTVARLFRAPEQILAAHSYAPTIELSGLIFDALSRQATGPASGHPFGMVVATPHRARVCVRSIHRALTTQLPLQRFLAAGPPAVNPEDGPISDITRLLWQVAHQALPLARAPRWASASSVLPASVVAAAWRARSWAELNAAISNNLSTVIFRFVHDKLSFTANDLENAGYTSRHFPDLPTQAPFSLPEDREIRRIPRQQSLTLAESLNLALPVRRNNLVRDTLHGLLHKRLNIQKPLRIQFITAYGSDRPAGGAKAGVGGDATEENLWYDLFTASFLFPKDQNMASLLAAHLDGLPGTGHHSGGDGGLLDGELMALFGDAPMLAALSSTSDDESSSGPLMSLFFDSDDTELLEDGSASEVEAEAEAEAEAESGALFEAGVGDVPTPAVACPFSVEDGHLPDSASTPETGADVEENAASCSATIDKPEAEADDGDAEDTDADDGDVEDTDADDGDVEDDLKEETPLVITLSSDDEASVDDGPLDDTPAASSASSDSPSGSGTDSDSDSSDSSDSSVASSNDFNFNDSGSDNELEVEAGLDLGGPLREYLNSLGRVLFRSSSRLFVEVGGADDSAIDQLGETFPWGREWGPGPFALPRTDSPLALFTGTADRGEPHSLEVIRLLNYYTLVGIWLGLAALNGATPGPGSTFGIPPLAPLLWRFISADLIGMHPESELPPSLRWARDLGHGFSPNLQPAELEAEACLVDPSLAKVFRFLRSSAAMNVSSSTPHAPVNVDVPSAGLDLESDTVAQLGLTFTRVITALKPGSGPVPNVAEDFIEAPLPTLQDIGDLDANLAALTGVVSSEGDVTSLNVEEYIVRQAAHLVGPTSAVRKAAHSIAYGISVALLPTKNHRIAPTEIPLFWAPRALARLLQPTPALTASSPGELLQARSTHFTADDILDRSILLLPLKRRHPAMRRFVRALRCLTPRELDRLVRFICAGQSSSFWGGPPSIKIGLSRVMETDSSESEPDPTFSSSDLSSTDVASDSDSSTSVEDDPDLEASSSDLEASSSAGETSQPDPTWRVGDDVMSLSSDSEGITLSDGSPRVTSDALEQGDQPGANDSGDDADSSDTEDSDNEAPDGSMGILDIAVSAAVFATELADIMLPSGAPASRSPSPLPPGEQELLAVDRPSVSSDTSTAAASASEGDIPAAMVDRHTGGPASESSVFRSDVSRLAPSLMCKCKGVYNHSELSTDEDMDEPRTDSDDERATYAQAPVRMCPHHYLPKRVLPSAHTCIRLFAVPRYRSGREALKRIRRALEEPIGFALV</sequence>
<feature type="region of interest" description="Disordered" evidence="3">
    <location>
        <begin position="946"/>
        <end position="1084"/>
    </location>
</feature>
<feature type="compositionally biased region" description="Polar residues" evidence="3">
    <location>
        <begin position="1585"/>
        <end position="1597"/>
    </location>
</feature>
<feature type="compositionally biased region" description="Low complexity" evidence="3">
    <location>
        <begin position="1525"/>
        <end position="1547"/>
    </location>
</feature>
<name>A0A058ZDI4_FONAL</name>
<dbReference type="InterPro" id="IPR035983">
    <property type="entry name" value="Hect_E3_ubiquitin_ligase"/>
</dbReference>
<evidence type="ECO:0000256" key="3">
    <source>
        <dbReference type="SAM" id="MobiDB-lite"/>
    </source>
</evidence>
<dbReference type="GO" id="GO:0004842">
    <property type="term" value="F:ubiquitin-protein transferase activity"/>
    <property type="evidence" value="ECO:0007669"/>
    <property type="project" value="InterPro"/>
</dbReference>